<dbReference type="InterPro" id="IPR000403">
    <property type="entry name" value="PI3/4_kinase_cat_dom"/>
</dbReference>
<dbReference type="SUPFAM" id="SSF56112">
    <property type="entry name" value="Protein kinase-like (PK-like)"/>
    <property type="match status" value="1"/>
</dbReference>
<dbReference type="PANTHER" id="PTHR11139">
    <property type="entry name" value="ATAXIA TELANGIECTASIA MUTATED ATM -RELATED"/>
    <property type="match status" value="1"/>
</dbReference>
<comment type="subcellular location">
    <subcellularLocation>
        <location evidence="1">Nucleus</location>
    </subcellularLocation>
</comment>
<evidence type="ECO:0000256" key="4">
    <source>
        <dbReference type="ARBA" id="ARBA00023242"/>
    </source>
</evidence>
<keyword evidence="3" id="KW-0227">DNA damage</keyword>
<sequence length="321" mass="36572">MASSNNSNSTLASRSRRLRVRTFAVTCLSEDTGILEWVPDTDSMRNLVSKSYNPQTTPYCPRRRGSRMTNFGDASMRSNFERSQNQFFKNGCLTQAAKMYYNLCLKQNPPVLSWWFVQHFSSATDWYEARKKFTLTAAAWSAIGHVIGLGDRHSENILVETTTGRIIHVDFDCIFDKGLNLPRPEVVPFRLTPNMLDAFGPTGADGMFSSGMESCLEILRDNRDTLLSVLEPFIKDPVIDWKRHRTQQTVSSTRIPSHIMGKDSHGEAKRSIHVIKERLSGICNLRNPNYRKLQGQVQKLCAEASKNENLIQLYVGWMPWV</sequence>
<keyword evidence="8" id="KW-1185">Reference proteome</keyword>
<organism evidence="7 8">
    <name type="scientific">Fragilariopsis cylindrus CCMP1102</name>
    <dbReference type="NCBI Taxonomy" id="635003"/>
    <lineage>
        <taxon>Eukaryota</taxon>
        <taxon>Sar</taxon>
        <taxon>Stramenopiles</taxon>
        <taxon>Ochrophyta</taxon>
        <taxon>Bacillariophyta</taxon>
        <taxon>Bacillariophyceae</taxon>
        <taxon>Bacillariophycidae</taxon>
        <taxon>Bacillariales</taxon>
        <taxon>Bacillariaceae</taxon>
        <taxon>Fragilariopsis</taxon>
    </lineage>
</organism>
<dbReference type="InParanoid" id="A0A1E7F7G4"/>
<dbReference type="OrthoDB" id="47545at2759"/>
<dbReference type="GO" id="GO:0004674">
    <property type="term" value="F:protein serine/threonine kinase activity"/>
    <property type="evidence" value="ECO:0007669"/>
    <property type="project" value="UniProtKB-KW"/>
</dbReference>
<dbReference type="InterPro" id="IPR036940">
    <property type="entry name" value="PI3/4_kinase_cat_sf"/>
</dbReference>
<dbReference type="GO" id="GO:0000723">
    <property type="term" value="P:telomere maintenance"/>
    <property type="evidence" value="ECO:0007669"/>
    <property type="project" value="TreeGrafter"/>
</dbReference>
<dbReference type="PANTHER" id="PTHR11139:SF69">
    <property type="entry name" value="SERINE_THREONINE-PROTEIN KINASE ATR"/>
    <property type="match status" value="1"/>
</dbReference>
<evidence type="ECO:0000256" key="3">
    <source>
        <dbReference type="ARBA" id="ARBA00022763"/>
    </source>
</evidence>
<dbReference type="Gene3D" id="1.10.1070.11">
    <property type="entry name" value="Phosphatidylinositol 3-/4-kinase, catalytic domain"/>
    <property type="match status" value="1"/>
</dbReference>
<evidence type="ECO:0000313" key="7">
    <source>
        <dbReference type="EMBL" id="OEU14132.1"/>
    </source>
</evidence>
<dbReference type="GO" id="GO:0005634">
    <property type="term" value="C:nucleus"/>
    <property type="evidence" value="ECO:0007669"/>
    <property type="project" value="UniProtKB-SubCell"/>
</dbReference>
<evidence type="ECO:0000259" key="5">
    <source>
        <dbReference type="PROSITE" id="PS50290"/>
    </source>
</evidence>
<keyword evidence="2" id="KW-0723">Serine/threonine-protein kinase</keyword>
<dbReference type="SMART" id="SM01343">
    <property type="entry name" value="FATC"/>
    <property type="match status" value="1"/>
</dbReference>
<dbReference type="PROSITE" id="PS51190">
    <property type="entry name" value="FATC"/>
    <property type="match status" value="1"/>
</dbReference>
<dbReference type="GO" id="GO:0000077">
    <property type="term" value="P:DNA damage checkpoint signaling"/>
    <property type="evidence" value="ECO:0007669"/>
    <property type="project" value="TreeGrafter"/>
</dbReference>
<name>A0A1E7F7G4_9STRA</name>
<dbReference type="Pfam" id="PF00454">
    <property type="entry name" value="PI3_PI4_kinase"/>
    <property type="match status" value="1"/>
</dbReference>
<evidence type="ECO:0000256" key="2">
    <source>
        <dbReference type="ARBA" id="ARBA00022527"/>
    </source>
</evidence>
<evidence type="ECO:0000313" key="8">
    <source>
        <dbReference type="Proteomes" id="UP000095751"/>
    </source>
</evidence>
<dbReference type="EMBL" id="KV784361">
    <property type="protein sequence ID" value="OEU14132.1"/>
    <property type="molecule type" value="Genomic_DNA"/>
</dbReference>
<feature type="domain" description="PI3K/PI4K catalytic" evidence="5">
    <location>
        <begin position="1"/>
        <end position="283"/>
    </location>
</feature>
<gene>
    <name evidence="7" type="primary">Rad3a</name>
    <name evidence="7" type="ORF">FRACYDRAFT_188901</name>
</gene>
<keyword evidence="4" id="KW-0539">Nucleus</keyword>
<dbReference type="GO" id="GO:0006281">
    <property type="term" value="P:DNA repair"/>
    <property type="evidence" value="ECO:0007669"/>
    <property type="project" value="TreeGrafter"/>
</dbReference>
<evidence type="ECO:0000259" key="6">
    <source>
        <dbReference type="PROSITE" id="PS51190"/>
    </source>
</evidence>
<evidence type="ECO:0000256" key="1">
    <source>
        <dbReference type="ARBA" id="ARBA00004123"/>
    </source>
</evidence>
<reference evidence="7 8" key="1">
    <citation type="submission" date="2016-09" db="EMBL/GenBank/DDBJ databases">
        <title>Extensive genetic diversity and differential bi-allelic expression allows diatom success in the polar Southern Ocean.</title>
        <authorList>
            <consortium name="DOE Joint Genome Institute"/>
            <person name="Mock T."/>
            <person name="Otillar R.P."/>
            <person name="Strauss J."/>
            <person name="Dupont C."/>
            <person name="Frickenhaus S."/>
            <person name="Maumus F."/>
            <person name="Mcmullan M."/>
            <person name="Sanges R."/>
            <person name="Schmutz J."/>
            <person name="Toseland A."/>
            <person name="Valas R."/>
            <person name="Veluchamy A."/>
            <person name="Ward B.J."/>
            <person name="Allen A."/>
            <person name="Barry K."/>
            <person name="Falciatore A."/>
            <person name="Ferrante M."/>
            <person name="Fortunato A.E."/>
            <person name="Gloeckner G."/>
            <person name="Gruber A."/>
            <person name="Hipkin R."/>
            <person name="Janech M."/>
            <person name="Kroth P."/>
            <person name="Leese F."/>
            <person name="Lindquist E."/>
            <person name="Lyon B.R."/>
            <person name="Martin J."/>
            <person name="Mayer C."/>
            <person name="Parker M."/>
            <person name="Quesneville H."/>
            <person name="Raymond J."/>
            <person name="Uhlig C."/>
            <person name="Valentin K.U."/>
            <person name="Worden A.Z."/>
            <person name="Armbrust E.V."/>
            <person name="Bowler C."/>
            <person name="Green B."/>
            <person name="Moulton V."/>
            <person name="Van Oosterhout C."/>
            <person name="Grigoriev I."/>
        </authorList>
    </citation>
    <scope>NUCLEOTIDE SEQUENCE [LARGE SCALE GENOMIC DNA]</scope>
    <source>
        <strain evidence="7 8">CCMP1102</strain>
    </source>
</reference>
<keyword evidence="7" id="KW-0808">Transferase</keyword>
<dbReference type="AlphaFoldDB" id="A0A1E7F7G4"/>
<keyword evidence="7" id="KW-0418">Kinase</keyword>
<dbReference type="InterPro" id="IPR050517">
    <property type="entry name" value="DDR_Repair_Kinase"/>
</dbReference>
<protein>
    <submittedName>
        <fullName evidence="7">PI3_PI4_kinase-domain-containing protein</fullName>
    </submittedName>
</protein>
<dbReference type="SMART" id="SM00146">
    <property type="entry name" value="PI3Kc"/>
    <property type="match status" value="1"/>
</dbReference>
<dbReference type="PROSITE" id="PS50290">
    <property type="entry name" value="PI3_4_KINASE_3"/>
    <property type="match status" value="1"/>
</dbReference>
<dbReference type="Proteomes" id="UP000095751">
    <property type="component" value="Unassembled WGS sequence"/>
</dbReference>
<dbReference type="GO" id="GO:0005694">
    <property type="term" value="C:chromosome"/>
    <property type="evidence" value="ECO:0007669"/>
    <property type="project" value="TreeGrafter"/>
</dbReference>
<accession>A0A1E7F7G4</accession>
<feature type="domain" description="FATC" evidence="6">
    <location>
        <begin position="289"/>
        <end position="321"/>
    </location>
</feature>
<dbReference type="InterPro" id="IPR011009">
    <property type="entry name" value="Kinase-like_dom_sf"/>
</dbReference>
<dbReference type="KEGG" id="fcy:FRACYDRAFT_188901"/>
<proteinExistence type="predicted"/>
<dbReference type="Pfam" id="PF02260">
    <property type="entry name" value="FATC"/>
    <property type="match status" value="1"/>
</dbReference>
<dbReference type="InterPro" id="IPR003152">
    <property type="entry name" value="FATC_dom"/>
</dbReference>